<evidence type="ECO:0000313" key="2">
    <source>
        <dbReference type="Proteomes" id="UP000000753"/>
    </source>
</evidence>
<dbReference type="Proteomes" id="UP000000753">
    <property type="component" value="Chromosome"/>
</dbReference>
<dbReference type="HOGENOM" id="CLU_3332922_0_0_6"/>
<organism evidence="1 2">
    <name type="scientific">Shewanella piezotolerans (strain WP3 / JCM 13877)</name>
    <dbReference type="NCBI Taxonomy" id="225849"/>
    <lineage>
        <taxon>Bacteria</taxon>
        <taxon>Pseudomonadati</taxon>
        <taxon>Pseudomonadota</taxon>
        <taxon>Gammaproteobacteria</taxon>
        <taxon>Alteromonadales</taxon>
        <taxon>Shewanellaceae</taxon>
        <taxon>Shewanella</taxon>
    </lineage>
</organism>
<keyword evidence="2" id="KW-1185">Reference proteome</keyword>
<dbReference type="AlphaFoldDB" id="B8CLS5"/>
<dbReference type="STRING" id="225849.swp_2095"/>
<evidence type="ECO:0000313" key="1">
    <source>
        <dbReference type="EMBL" id="ACJ28849.1"/>
    </source>
</evidence>
<proteinExistence type="predicted"/>
<dbReference type="EMBL" id="CP000472">
    <property type="protein sequence ID" value="ACJ28849.1"/>
    <property type="molecule type" value="Genomic_DNA"/>
</dbReference>
<protein>
    <submittedName>
        <fullName evidence="1">Uncharacterized protein</fullName>
    </submittedName>
</protein>
<accession>B8CLS5</accession>
<name>B8CLS5_SHEPW</name>
<gene>
    <name evidence="1" type="ordered locus">swp_2095</name>
</gene>
<sequence length="38" mass="4300">MPLYRGIFYGQQLKVMSARLRGLRNAIGTSTRDEKNAS</sequence>
<dbReference type="KEGG" id="swp:swp_2095"/>
<reference evidence="1 2" key="1">
    <citation type="journal article" date="2008" name="PLoS ONE">
        <title>Environmental adaptation: genomic analysis of the piezotolerant and psychrotolerant deep-sea iron reducing bacterium Shewanella piezotolerans WP3.</title>
        <authorList>
            <person name="Wang F."/>
            <person name="Wang J."/>
            <person name="Jian H."/>
            <person name="Zhang B."/>
            <person name="Li S."/>
            <person name="Wang F."/>
            <person name="Zeng X."/>
            <person name="Gao L."/>
            <person name="Bartlett D.H."/>
            <person name="Yu J."/>
            <person name="Hu S."/>
            <person name="Xiao X."/>
        </authorList>
    </citation>
    <scope>NUCLEOTIDE SEQUENCE [LARGE SCALE GENOMIC DNA]</scope>
    <source>
        <strain evidence="2">WP3 / JCM 13877</strain>
    </source>
</reference>